<dbReference type="EMBL" id="CADIKK010000002">
    <property type="protein sequence ID" value="CAB3778776.1"/>
    <property type="molecule type" value="Genomic_DNA"/>
</dbReference>
<sequence length="669" mass="70852">MSCGASVATFRLLDALVGWDPGAGPDDVTGIAGLDDLSGFTLAPVDPGAADESSVSPFLPAPWLAPGCGLCEWYLATPAAQERGRPILWSRLLRLDPCGCDWEPVWPPGCNPLPNADIAAIAVSDHRIAVADRASDSIALLEGRGTRVTRIPCSGVTVMAFGVARALLVARADAPVLLRFDPVGMPLAPFRAALPEPAAQITHMAAGLDGVVWLATPGVRPGIVRLWRAGPDDAAFTESTLAVLAVSVLPRDLITVSDNGFCISRIGQDGAAQSCCYSRYGRRLPHGSIGAPAAPEWQLSGQLLTGPIDSGLPRCVWHRVQLDADVPSGASVSVAVATADQPGVPHPADWQQAPAGTTDFLIQQPPGRYLYVRLTLGSQTGMTTPRVRRLRLDFPRATSLDLLPGVYRQNPEAADFTERFLALFDASIADLDAAIDRAPALLDAGGVPDDVLPWLASFLGVALDPAWEPDRSRAILKAIPELYRRRGTRAGLALAFRLVFDVEPVIVELALQRRWASLGGTSTLGAFRLFGRNRTRAQVGRSALGVTVLKSYGNPATDPLDALAWRIRVFVPPMPGRGAPPLQRIQSLIDSQKPAHTIATVRLGGGMGFLLNGDLAIGIDTAFLPLPAPVLGRAGNVRLNRATVLRRSRSVFGQSAAKGLVVGLQPLNG</sequence>
<evidence type="ECO:0008006" key="3">
    <source>
        <dbReference type="Google" id="ProtNLM"/>
    </source>
</evidence>
<dbReference type="Proteomes" id="UP000494365">
    <property type="component" value="Unassembled WGS sequence"/>
</dbReference>
<protein>
    <recommendedName>
        <fullName evidence="3">Phage tail protein</fullName>
    </recommendedName>
</protein>
<dbReference type="InterPro" id="IPR011748">
    <property type="entry name" value="Unchr_phage_tail-like"/>
</dbReference>
<accession>A0A6S7B219</accession>
<gene>
    <name evidence="1" type="ORF">LMG28614_00727</name>
</gene>
<dbReference type="AlphaFoldDB" id="A0A6S7B219"/>
<organism evidence="1 2">
    <name type="scientific">Paraburkholderia ultramafica</name>
    <dbReference type="NCBI Taxonomy" id="1544867"/>
    <lineage>
        <taxon>Bacteria</taxon>
        <taxon>Pseudomonadati</taxon>
        <taxon>Pseudomonadota</taxon>
        <taxon>Betaproteobacteria</taxon>
        <taxon>Burkholderiales</taxon>
        <taxon>Burkholderiaceae</taxon>
        <taxon>Paraburkholderia</taxon>
    </lineage>
</organism>
<keyword evidence="2" id="KW-1185">Reference proteome</keyword>
<evidence type="ECO:0000313" key="1">
    <source>
        <dbReference type="EMBL" id="CAB3778776.1"/>
    </source>
</evidence>
<dbReference type="InterPro" id="IPR006521">
    <property type="entry name" value="Tail_protein_I"/>
</dbReference>
<dbReference type="Pfam" id="PF09684">
    <property type="entry name" value="Tail_P2_I"/>
    <property type="match status" value="1"/>
</dbReference>
<dbReference type="NCBIfam" id="TIGR02242">
    <property type="entry name" value="tail_TIGR02242"/>
    <property type="match status" value="1"/>
</dbReference>
<dbReference type="SUPFAM" id="SSF101898">
    <property type="entry name" value="NHL repeat"/>
    <property type="match status" value="1"/>
</dbReference>
<name>A0A6S7B219_9BURK</name>
<evidence type="ECO:0000313" key="2">
    <source>
        <dbReference type="Proteomes" id="UP000494365"/>
    </source>
</evidence>
<proteinExistence type="predicted"/>
<reference evidence="1 2" key="1">
    <citation type="submission" date="2020-04" db="EMBL/GenBank/DDBJ databases">
        <authorList>
            <person name="De Canck E."/>
        </authorList>
    </citation>
    <scope>NUCLEOTIDE SEQUENCE [LARGE SCALE GENOMIC DNA]</scope>
    <source>
        <strain evidence="1 2">LMG 28614</strain>
    </source>
</reference>
<dbReference type="RefSeq" id="WP_175148180.1">
    <property type="nucleotide sequence ID" value="NZ_CADIKK010000002.1"/>
</dbReference>